<keyword evidence="3 8" id="KW-1133">Transmembrane helix</keyword>
<dbReference type="GO" id="GO:0007166">
    <property type="term" value="P:cell surface receptor signaling pathway"/>
    <property type="evidence" value="ECO:0007669"/>
    <property type="project" value="InterPro"/>
</dbReference>
<keyword evidence="7" id="KW-0807">Transducer</keyword>
<dbReference type="PRINTS" id="PR02001">
    <property type="entry name" value="GCR1CAMPR"/>
</dbReference>
<dbReference type="OrthoDB" id="100006at2759"/>
<feature type="transmembrane region" description="Helical" evidence="8">
    <location>
        <begin position="76"/>
        <end position="101"/>
    </location>
</feature>
<dbReference type="GO" id="GO:0005886">
    <property type="term" value="C:plasma membrane"/>
    <property type="evidence" value="ECO:0007669"/>
    <property type="project" value="TreeGrafter"/>
</dbReference>
<dbReference type="GO" id="GO:0004930">
    <property type="term" value="F:G protein-coupled receptor activity"/>
    <property type="evidence" value="ECO:0007669"/>
    <property type="project" value="UniProtKB-KW"/>
</dbReference>
<evidence type="ECO:0000256" key="3">
    <source>
        <dbReference type="ARBA" id="ARBA00022989"/>
    </source>
</evidence>
<evidence type="ECO:0000256" key="8">
    <source>
        <dbReference type="SAM" id="Phobius"/>
    </source>
</evidence>
<feature type="transmembrane region" description="Helical" evidence="8">
    <location>
        <begin position="44"/>
        <end position="64"/>
    </location>
</feature>
<keyword evidence="4" id="KW-0297">G-protein coupled receptor</keyword>
<dbReference type="EMBL" id="MPUH01001152">
    <property type="protein sequence ID" value="OMJ69839.1"/>
    <property type="molecule type" value="Genomic_DNA"/>
</dbReference>
<accession>A0A1R2AZ92</accession>
<organism evidence="10 11">
    <name type="scientific">Stentor coeruleus</name>
    <dbReference type="NCBI Taxonomy" id="5963"/>
    <lineage>
        <taxon>Eukaryota</taxon>
        <taxon>Sar</taxon>
        <taxon>Alveolata</taxon>
        <taxon>Ciliophora</taxon>
        <taxon>Postciliodesmatophora</taxon>
        <taxon>Heterotrichea</taxon>
        <taxon>Heterotrichida</taxon>
        <taxon>Stentoridae</taxon>
        <taxon>Stentor</taxon>
    </lineage>
</organism>
<dbReference type="InterPro" id="IPR017981">
    <property type="entry name" value="GPCR_2-like_7TM"/>
</dbReference>
<dbReference type="PROSITE" id="PS50261">
    <property type="entry name" value="G_PROTEIN_RECEP_F2_4"/>
    <property type="match status" value="1"/>
</dbReference>
<evidence type="ECO:0000259" key="9">
    <source>
        <dbReference type="PROSITE" id="PS50261"/>
    </source>
</evidence>
<dbReference type="InterPro" id="IPR022340">
    <property type="entry name" value="GPCR_GCR1_put"/>
</dbReference>
<feature type="transmembrane region" description="Helical" evidence="8">
    <location>
        <begin position="218"/>
        <end position="244"/>
    </location>
</feature>
<keyword evidence="6" id="KW-0675">Receptor</keyword>
<reference evidence="10 11" key="1">
    <citation type="submission" date="2016-11" db="EMBL/GenBank/DDBJ databases">
        <title>The macronuclear genome of Stentor coeruleus: a giant cell with tiny introns.</title>
        <authorList>
            <person name="Slabodnick M."/>
            <person name="Ruby J.G."/>
            <person name="Reiff S.B."/>
            <person name="Swart E.C."/>
            <person name="Gosai S."/>
            <person name="Prabakaran S."/>
            <person name="Witkowska E."/>
            <person name="Larue G.E."/>
            <person name="Fisher S."/>
            <person name="Freeman R.M."/>
            <person name="Gunawardena J."/>
            <person name="Chu W."/>
            <person name="Stover N.A."/>
            <person name="Gregory B.D."/>
            <person name="Nowacki M."/>
            <person name="Derisi J."/>
            <person name="Roy S.W."/>
            <person name="Marshall W.F."/>
            <person name="Sood P."/>
        </authorList>
    </citation>
    <scope>NUCLEOTIDE SEQUENCE [LARGE SCALE GENOMIC DNA]</scope>
    <source>
        <strain evidence="10">WM001</strain>
    </source>
</reference>
<dbReference type="SUPFAM" id="SSF81321">
    <property type="entry name" value="Family A G protein-coupled receptor-like"/>
    <property type="match status" value="1"/>
</dbReference>
<dbReference type="Pfam" id="PF05462">
    <property type="entry name" value="Dicty_CAR"/>
    <property type="match status" value="1"/>
</dbReference>
<keyword evidence="11" id="KW-1185">Reference proteome</keyword>
<feature type="transmembrane region" description="Helical" evidence="8">
    <location>
        <begin position="12"/>
        <end position="32"/>
    </location>
</feature>
<name>A0A1R2AZ92_9CILI</name>
<evidence type="ECO:0000256" key="5">
    <source>
        <dbReference type="ARBA" id="ARBA00023136"/>
    </source>
</evidence>
<evidence type="ECO:0000313" key="11">
    <source>
        <dbReference type="Proteomes" id="UP000187209"/>
    </source>
</evidence>
<dbReference type="Gene3D" id="1.20.1070.10">
    <property type="entry name" value="Rhodopsin 7-helix transmembrane proteins"/>
    <property type="match status" value="1"/>
</dbReference>
<comment type="caution">
    <text evidence="10">The sequence shown here is derived from an EMBL/GenBank/DDBJ whole genome shotgun (WGS) entry which is preliminary data.</text>
</comment>
<dbReference type="AlphaFoldDB" id="A0A1R2AZ92"/>
<dbReference type="PRINTS" id="PR02000">
    <property type="entry name" value="GCR1PLANT"/>
</dbReference>
<keyword evidence="2 8" id="KW-0812">Transmembrane</keyword>
<proteinExistence type="predicted"/>
<evidence type="ECO:0000256" key="1">
    <source>
        <dbReference type="ARBA" id="ARBA00004141"/>
    </source>
</evidence>
<feature type="transmembrane region" description="Helical" evidence="8">
    <location>
        <begin position="113"/>
        <end position="131"/>
    </location>
</feature>
<evidence type="ECO:0000256" key="6">
    <source>
        <dbReference type="ARBA" id="ARBA00023170"/>
    </source>
</evidence>
<feature type="domain" description="G-protein coupled receptors family 2 profile 2" evidence="9">
    <location>
        <begin position="9"/>
        <end position="246"/>
    </location>
</feature>
<evidence type="ECO:0000313" key="10">
    <source>
        <dbReference type="EMBL" id="OMJ69839.1"/>
    </source>
</evidence>
<gene>
    <name evidence="10" type="ORF">SteCoe_32335</name>
</gene>
<dbReference type="PANTHER" id="PTHR23112">
    <property type="entry name" value="G PROTEIN-COUPLED RECEPTOR 157-RELATED"/>
    <property type="match status" value="1"/>
</dbReference>
<feature type="transmembrane region" description="Helical" evidence="8">
    <location>
        <begin position="192"/>
        <end position="212"/>
    </location>
</feature>
<keyword evidence="5 8" id="KW-0472">Membrane</keyword>
<evidence type="ECO:0000256" key="4">
    <source>
        <dbReference type="ARBA" id="ARBA00023040"/>
    </source>
</evidence>
<sequence>MYNSDEQINYIVALVGSSLSLITSGFVIYMYYTRRNLQTFACKLTRYLCTTDFFLSLSFIIPSFEAQWLCVLQAVFVTYFLLSSILWTAAISHALYTVVITLNPDVYLLERRYVVLTYGFPAIALFLPLVRNDYGPSEGWCWISSEDAGAIVMRFICFYVPLIIVIIFNVYQYRKIIQELEGEDPDSVSKRLRFYPWILIFTQIALTVHRLIHLFFSVTWMPLAVVGVLTTTLMGFSNAVLYGFNDTLIENVHQCFSNTEYLDNSQETLDRSSLVHASLNR</sequence>
<dbReference type="PANTHER" id="PTHR23112:SF0">
    <property type="entry name" value="TRANSMEMBRANE PROTEIN 116"/>
    <property type="match status" value="1"/>
</dbReference>
<comment type="subcellular location">
    <subcellularLocation>
        <location evidence="1">Membrane</location>
        <topology evidence="1">Multi-pass membrane protein</topology>
    </subcellularLocation>
</comment>
<dbReference type="GO" id="GO:0007189">
    <property type="term" value="P:adenylate cyclase-activating G protein-coupled receptor signaling pathway"/>
    <property type="evidence" value="ECO:0007669"/>
    <property type="project" value="TreeGrafter"/>
</dbReference>
<evidence type="ECO:0000256" key="2">
    <source>
        <dbReference type="ARBA" id="ARBA00022692"/>
    </source>
</evidence>
<dbReference type="InterPro" id="IPR022343">
    <property type="entry name" value="GCR1-cAMP_receptor"/>
</dbReference>
<protein>
    <recommendedName>
        <fullName evidence="9">G-protein coupled receptors family 2 profile 2 domain-containing protein</fullName>
    </recommendedName>
</protein>
<evidence type="ECO:0000256" key="7">
    <source>
        <dbReference type="ARBA" id="ARBA00023224"/>
    </source>
</evidence>
<dbReference type="Proteomes" id="UP000187209">
    <property type="component" value="Unassembled WGS sequence"/>
</dbReference>
<feature type="transmembrane region" description="Helical" evidence="8">
    <location>
        <begin position="151"/>
        <end position="171"/>
    </location>
</feature>